<dbReference type="Pfam" id="PF01252">
    <property type="entry name" value="Peptidase_A8"/>
    <property type="match status" value="1"/>
</dbReference>
<evidence type="ECO:0000256" key="7">
    <source>
        <dbReference type="ARBA" id="ARBA00022989"/>
    </source>
</evidence>
<feature type="transmembrane region" description="Helical" evidence="9">
    <location>
        <begin position="105"/>
        <end position="124"/>
    </location>
</feature>
<dbReference type="KEGG" id="puo:RZN69_07110"/>
<evidence type="ECO:0000256" key="6">
    <source>
        <dbReference type="ARBA" id="ARBA00022801"/>
    </source>
</evidence>
<feature type="transmembrane region" description="Helical" evidence="9">
    <location>
        <begin position="144"/>
        <end position="165"/>
    </location>
</feature>
<keyword evidence="8 9" id="KW-0472">Membrane</keyword>
<evidence type="ECO:0000313" key="11">
    <source>
        <dbReference type="EMBL" id="WOO42857.1"/>
    </source>
</evidence>
<dbReference type="EC" id="3.4.23.36" evidence="9"/>
<keyword evidence="7 9" id="KW-1133">Transmembrane helix</keyword>
<keyword evidence="12" id="KW-1185">Reference proteome</keyword>
<dbReference type="PANTHER" id="PTHR33695:SF1">
    <property type="entry name" value="LIPOPROTEIN SIGNAL PEPTIDASE"/>
    <property type="match status" value="1"/>
</dbReference>
<evidence type="ECO:0000256" key="1">
    <source>
        <dbReference type="ARBA" id="ARBA00006139"/>
    </source>
</evidence>
<keyword evidence="6 9" id="KW-0378">Hydrolase</keyword>
<evidence type="ECO:0000256" key="4">
    <source>
        <dbReference type="ARBA" id="ARBA00022692"/>
    </source>
</evidence>
<dbReference type="Proteomes" id="UP001304300">
    <property type="component" value="Chromosome"/>
</dbReference>
<reference evidence="11 12" key="1">
    <citation type="submission" date="2023-10" db="EMBL/GenBank/DDBJ databases">
        <title>Rubellicoccus peritrichatus gen. nov., sp. nov., isolated from an algae of coral reef tank.</title>
        <authorList>
            <person name="Luo J."/>
        </authorList>
    </citation>
    <scope>NUCLEOTIDE SEQUENCE [LARGE SCALE GENOMIC DNA]</scope>
    <source>
        <strain evidence="11 12">CR14</strain>
    </source>
</reference>
<dbReference type="RefSeq" id="WP_317835389.1">
    <property type="nucleotide sequence ID" value="NZ_CP136920.1"/>
</dbReference>
<comment type="caution">
    <text evidence="9">Lacks conserved residue(s) required for the propagation of feature annotation.</text>
</comment>
<comment type="similarity">
    <text evidence="1 9 10">Belongs to the peptidase A8 family.</text>
</comment>
<accession>A0AAQ3QXB2</accession>
<dbReference type="PRINTS" id="PR00781">
    <property type="entry name" value="LIPOSIGPTASE"/>
</dbReference>
<dbReference type="AlphaFoldDB" id="A0AAQ3QXB2"/>
<dbReference type="GO" id="GO:0005886">
    <property type="term" value="C:plasma membrane"/>
    <property type="evidence" value="ECO:0007669"/>
    <property type="project" value="UniProtKB-SubCell"/>
</dbReference>
<dbReference type="NCBIfam" id="TIGR00077">
    <property type="entry name" value="lspA"/>
    <property type="match status" value="1"/>
</dbReference>
<keyword evidence="5 9" id="KW-0064">Aspartyl protease</keyword>
<protein>
    <recommendedName>
        <fullName evidence="9">Lipoprotein signal peptidase</fullName>
        <ecNumber evidence="9">3.4.23.36</ecNumber>
    </recommendedName>
    <alternativeName>
        <fullName evidence="9">Prolipoprotein signal peptidase</fullName>
    </alternativeName>
    <alternativeName>
        <fullName evidence="9">Signal peptidase II</fullName>
        <shortName evidence="9">SPase II</shortName>
    </alternativeName>
</protein>
<feature type="active site" evidence="9">
    <location>
        <position position="147"/>
    </location>
</feature>
<evidence type="ECO:0000256" key="3">
    <source>
        <dbReference type="ARBA" id="ARBA00022670"/>
    </source>
</evidence>
<dbReference type="EMBL" id="CP136920">
    <property type="protein sequence ID" value="WOO42857.1"/>
    <property type="molecule type" value="Genomic_DNA"/>
</dbReference>
<gene>
    <name evidence="9 11" type="primary">lspA</name>
    <name evidence="11" type="ORF">RZN69_07110</name>
</gene>
<evidence type="ECO:0000256" key="8">
    <source>
        <dbReference type="ARBA" id="ARBA00023136"/>
    </source>
</evidence>
<evidence type="ECO:0000256" key="5">
    <source>
        <dbReference type="ARBA" id="ARBA00022750"/>
    </source>
</evidence>
<keyword evidence="3 9" id="KW-0645">Protease</keyword>
<comment type="function">
    <text evidence="9">This protein specifically catalyzes the removal of signal peptides from prolipoproteins.</text>
</comment>
<dbReference type="GO" id="GO:0004190">
    <property type="term" value="F:aspartic-type endopeptidase activity"/>
    <property type="evidence" value="ECO:0007669"/>
    <property type="project" value="UniProtKB-UniRule"/>
</dbReference>
<proteinExistence type="inferred from homology"/>
<evidence type="ECO:0000256" key="10">
    <source>
        <dbReference type="RuleBase" id="RU004181"/>
    </source>
</evidence>
<comment type="pathway">
    <text evidence="9">Protein modification; lipoprotein biosynthesis (signal peptide cleavage).</text>
</comment>
<name>A0AAQ3QXB2_9BACT</name>
<organism evidence="11 12">
    <name type="scientific">Rubellicoccus peritrichatus</name>
    <dbReference type="NCBI Taxonomy" id="3080537"/>
    <lineage>
        <taxon>Bacteria</taxon>
        <taxon>Pseudomonadati</taxon>
        <taxon>Verrucomicrobiota</taxon>
        <taxon>Opitutia</taxon>
        <taxon>Puniceicoccales</taxon>
        <taxon>Cerasicoccaceae</taxon>
        <taxon>Rubellicoccus</taxon>
    </lineage>
</organism>
<dbReference type="GO" id="GO:0006508">
    <property type="term" value="P:proteolysis"/>
    <property type="evidence" value="ECO:0007669"/>
    <property type="project" value="UniProtKB-KW"/>
</dbReference>
<feature type="active site" evidence="9">
    <location>
        <position position="129"/>
    </location>
</feature>
<dbReference type="InterPro" id="IPR001872">
    <property type="entry name" value="Peptidase_A8"/>
</dbReference>
<evidence type="ECO:0000256" key="2">
    <source>
        <dbReference type="ARBA" id="ARBA00022475"/>
    </source>
</evidence>
<dbReference type="HAMAP" id="MF_00161">
    <property type="entry name" value="LspA"/>
    <property type="match status" value="1"/>
</dbReference>
<dbReference type="PANTHER" id="PTHR33695">
    <property type="entry name" value="LIPOPROTEIN SIGNAL PEPTIDASE"/>
    <property type="match status" value="1"/>
</dbReference>
<comment type="catalytic activity">
    <reaction evidence="9">
        <text>Release of signal peptides from bacterial membrane prolipoproteins. Hydrolyzes -Xaa-Yaa-Zaa-|-(S,diacylglyceryl)Cys-, in which Xaa is hydrophobic (preferably Leu), and Yaa (Ala or Ser) and Zaa (Gly or Ala) have small, neutral side chains.</text>
        <dbReference type="EC" id="3.4.23.36"/>
    </reaction>
</comment>
<evidence type="ECO:0000313" key="12">
    <source>
        <dbReference type="Proteomes" id="UP001304300"/>
    </source>
</evidence>
<keyword evidence="2 9" id="KW-1003">Cell membrane</keyword>
<evidence type="ECO:0000256" key="9">
    <source>
        <dbReference type="HAMAP-Rule" id="MF_00161"/>
    </source>
</evidence>
<keyword evidence="4 9" id="KW-0812">Transmembrane</keyword>
<feature type="transmembrane region" description="Helical" evidence="9">
    <location>
        <begin position="74"/>
        <end position="93"/>
    </location>
</feature>
<sequence length="175" mass="19622">MPKCGCNLGYLRLLVTAAIVLVLDQVSKTWIAANIDFGTYQVGYTQPPYTVIENFFYIVHIGNEGAAWGIMQGYGFWLGILGILAVIGIFVFRKHFGLDRTVLQYSFGLLIGGILGNVIDRFRFGHVVDFLDFHFGTYRYPSFNVADAGITVGVAIYLIVGLIDWRNEKKALREK</sequence>
<comment type="subcellular location">
    <subcellularLocation>
        <location evidence="9">Cell membrane</location>
        <topology evidence="9">Multi-pass membrane protein</topology>
    </subcellularLocation>
</comment>